<evidence type="ECO:0000313" key="2">
    <source>
        <dbReference type="EMBL" id="QUO48427.1"/>
    </source>
</evidence>
<organism evidence="2 3">
    <name type="scientific">Halorubrum ruber</name>
    <dbReference type="NCBI Taxonomy" id="2982524"/>
    <lineage>
        <taxon>Archaea</taxon>
        <taxon>Methanobacteriati</taxon>
        <taxon>Methanobacteriota</taxon>
        <taxon>Stenosarchaea group</taxon>
        <taxon>Halobacteria</taxon>
        <taxon>Halobacteriales</taxon>
        <taxon>Haloferacaceae</taxon>
        <taxon>Halorubrum</taxon>
    </lineage>
</organism>
<keyword evidence="3" id="KW-1185">Reference proteome</keyword>
<name>A0A8T8LMY7_9EURY</name>
<reference evidence="2 3" key="1">
    <citation type="submission" date="2021-03" db="EMBL/GenBank/DDBJ databases">
        <title>Halorubrum sodomense MBLA0099, Whole genome shotgun sequencing.</title>
        <authorList>
            <person name="Seo M.-J."/>
            <person name="Cho E.-S."/>
            <person name="Hwang C.Y."/>
        </authorList>
    </citation>
    <scope>NUCLEOTIDE SEQUENCE [LARGE SCALE GENOMIC DNA]</scope>
    <source>
        <strain evidence="2 3">MBLA0099</strain>
    </source>
</reference>
<dbReference type="AlphaFoldDB" id="A0A8T8LMY7"/>
<proteinExistence type="predicted"/>
<dbReference type="KEGG" id="hss:J7656_03460"/>
<dbReference type="OrthoDB" id="322949at2157"/>
<evidence type="ECO:0000256" key="1">
    <source>
        <dbReference type="SAM" id="MobiDB-lite"/>
    </source>
</evidence>
<dbReference type="GeneID" id="64826566"/>
<accession>A0A8T8LMY7</accession>
<feature type="region of interest" description="Disordered" evidence="1">
    <location>
        <begin position="158"/>
        <end position="203"/>
    </location>
</feature>
<dbReference type="EMBL" id="CP073695">
    <property type="protein sequence ID" value="QUO48427.1"/>
    <property type="molecule type" value="Genomic_DNA"/>
</dbReference>
<protein>
    <submittedName>
        <fullName evidence="2">Uncharacterized protein</fullName>
    </submittedName>
</protein>
<gene>
    <name evidence="2" type="ORF">J7656_03460</name>
</gene>
<sequence length="335" mass="35083">MKLVGGIGAATVAGGAGVMSMTGGAAASTVSISATGPSTVSNDRGDVSKVTVDPAFNVNWSGLDDAVGKVFWLLEAKVAGGDWQPIYRATPWLSAEDIGTSGTFSRPNSNNGGLGPLVIADEQGRPDYDGWNWGSYGDADLSSFLSGTSLGSAENYVNESEPVGSGPTPQNNFPDQNAGYYGAASDTAPFDNNNDDAGNGSSETTTVQLRYTIELQRPNLSQLKYRVDYDQIEDVADEEEFSNLADSEQKSIAVEQIDGLEESDIDEGNSRLVMEGEDGYQSFDSYSDGAGIPYNVLRNNTDHVGIIVETAQFGVSAQNLGSDSGVTGDSNTAAE</sequence>
<dbReference type="Proteomes" id="UP000679341">
    <property type="component" value="Chromosome"/>
</dbReference>
<evidence type="ECO:0000313" key="3">
    <source>
        <dbReference type="Proteomes" id="UP000679341"/>
    </source>
</evidence>
<dbReference type="RefSeq" id="WP_211554102.1">
    <property type="nucleotide sequence ID" value="NZ_CP073695.1"/>
</dbReference>